<dbReference type="InterPro" id="IPR045424">
    <property type="entry name" value="DUF6509"/>
</dbReference>
<dbReference type="RefSeq" id="WP_048003730.1">
    <property type="nucleotide sequence ID" value="NZ_CAXQIX010000062.1"/>
</dbReference>
<accession>A0A0J5SQK6</accession>
<dbReference type="Pfam" id="PF20119">
    <property type="entry name" value="DUF6509"/>
    <property type="match status" value="1"/>
</dbReference>
<dbReference type="OrthoDB" id="2736409at2"/>
<comment type="caution">
    <text evidence="1">The sequence shown here is derived from an EMBL/GenBank/DDBJ whole genome shotgun (WGS) entry which is preliminary data.</text>
</comment>
<dbReference type="AlphaFoldDB" id="A0A0J5SQK6"/>
<organism evidence="1 2">
    <name type="scientific">Rossellomorea marisflavi</name>
    <dbReference type="NCBI Taxonomy" id="189381"/>
    <lineage>
        <taxon>Bacteria</taxon>
        <taxon>Bacillati</taxon>
        <taxon>Bacillota</taxon>
        <taxon>Bacilli</taxon>
        <taxon>Bacillales</taxon>
        <taxon>Bacillaceae</taxon>
        <taxon>Rossellomorea</taxon>
    </lineage>
</organism>
<protein>
    <submittedName>
        <fullName evidence="1">Pullulanase</fullName>
    </submittedName>
</protein>
<name>A0A0J5SQK6_9BACI</name>
<dbReference type="Proteomes" id="UP000076510">
    <property type="component" value="Unassembled WGS sequence"/>
</dbReference>
<sequence length="92" mass="10572">MEIIQMNAEELKDPTGILPGQRYEVMIEIEVPEDDELYTPSGMYIKGIYVREEASSKLAQYAIIERGSETYLDFALEEEEEQALVAYCDENI</sequence>
<evidence type="ECO:0000313" key="1">
    <source>
        <dbReference type="EMBL" id="KZE45363.1"/>
    </source>
</evidence>
<reference evidence="2" key="1">
    <citation type="submission" date="2016-01" db="EMBL/GenBank/DDBJ databases">
        <title>Whole genome sequencing of Bhargavaea cecembensis T14.</title>
        <authorList>
            <person name="Hong K.W."/>
        </authorList>
    </citation>
    <scope>NUCLEOTIDE SEQUENCE [LARGE SCALE GENOMIC DNA]</scope>
    <source>
        <strain evidence="2">M19</strain>
    </source>
</reference>
<dbReference type="PATRIC" id="fig|189381.10.peg.3665"/>
<evidence type="ECO:0000313" key="2">
    <source>
        <dbReference type="Proteomes" id="UP000076510"/>
    </source>
</evidence>
<dbReference type="EMBL" id="LQQY01000034">
    <property type="protein sequence ID" value="KZE45363.1"/>
    <property type="molecule type" value="Genomic_DNA"/>
</dbReference>
<proteinExistence type="predicted"/>
<gene>
    <name evidence="1" type="ORF">AV649_03990</name>
</gene>